<protein>
    <submittedName>
        <fullName evidence="1">Uncharacterized protein</fullName>
    </submittedName>
</protein>
<reference evidence="1" key="1">
    <citation type="submission" date="2023-03" db="EMBL/GenBank/DDBJ databases">
        <title>Massive genome expansion in bonnet fungi (Mycena s.s.) driven by repeated elements and novel gene families across ecological guilds.</title>
        <authorList>
            <consortium name="Lawrence Berkeley National Laboratory"/>
            <person name="Harder C.B."/>
            <person name="Miyauchi S."/>
            <person name="Viragh M."/>
            <person name="Kuo A."/>
            <person name="Thoen E."/>
            <person name="Andreopoulos B."/>
            <person name="Lu D."/>
            <person name="Skrede I."/>
            <person name="Drula E."/>
            <person name="Henrissat B."/>
            <person name="Morin E."/>
            <person name="Kohler A."/>
            <person name="Barry K."/>
            <person name="LaButti K."/>
            <person name="Morin E."/>
            <person name="Salamov A."/>
            <person name="Lipzen A."/>
            <person name="Mereny Z."/>
            <person name="Hegedus B."/>
            <person name="Baldrian P."/>
            <person name="Stursova M."/>
            <person name="Weitz H."/>
            <person name="Taylor A."/>
            <person name="Grigoriev I.V."/>
            <person name="Nagy L.G."/>
            <person name="Martin F."/>
            <person name="Kauserud H."/>
        </authorList>
    </citation>
    <scope>NUCLEOTIDE SEQUENCE</scope>
    <source>
        <strain evidence="1">CBHHK173m</strain>
    </source>
</reference>
<sequence>MAENLPDEILSEILSPALKVPDHKFSDISLMSPFATYSESSSAVLLVSKAWLRVSTPLLYHVVVVRSRPQAVALAVALQGSHNLGRFVKKLRLEGGFGNIMHQILKCMPNITDLFISGVIVSPDTTSGLVLGLPLINPTRLILFEGKGNPLRNKWVVKLVAALEAGLRTHWTNVTTVVLTYEAPFAVRMNFLDALCSSPTVKIVSVGICSHSLLRHLAKIPSLKTIDMTRVATKYLGDTYMSSISMDPLLTKLVKFAEPEFILPARVVDILPTDPTFRPMSSATSSVADAIWARILFFAVLGDDAMNSVHSRKPKARRLSFVLVSQTFKRLALPYLYRYPILWFDSEAERLGEALVANPALGLHIREIHRQVPLGFRYVPRHGLGYDIETRKPDFAAIFWHTPRLDKLVGNRFLPPLLWDAFEALAHTAGTTLVEFGGFVVEDNSPVLAQCPTILAQFMALQSLTWRSPTVFCAPLFPKSSVLPALEFLEVASPGIFPAFQHFDLPKLHRLVLDASITSKDCSQFLRRHGPKLIHLKLGNSAMVPTWPSVFQLCPAITRLELSISDPETDNDVVYPLLLAFPEKHQALVQLVVNKTLASLFNAHDLSRDKKADVEQWRRFLEGSAWADFPALREISAAPFSWPTDERAISKSPWVGWAEAFLEKQIKLTDKAGTHWRPRLKGGHR</sequence>
<evidence type="ECO:0000313" key="1">
    <source>
        <dbReference type="EMBL" id="KAJ7098511.1"/>
    </source>
</evidence>
<dbReference type="Proteomes" id="UP001222325">
    <property type="component" value="Unassembled WGS sequence"/>
</dbReference>
<gene>
    <name evidence="1" type="ORF">B0H15DRAFT_928010</name>
</gene>
<accession>A0AAD6XTG7</accession>
<organism evidence="1 2">
    <name type="scientific">Mycena belliarum</name>
    <dbReference type="NCBI Taxonomy" id="1033014"/>
    <lineage>
        <taxon>Eukaryota</taxon>
        <taxon>Fungi</taxon>
        <taxon>Dikarya</taxon>
        <taxon>Basidiomycota</taxon>
        <taxon>Agaricomycotina</taxon>
        <taxon>Agaricomycetes</taxon>
        <taxon>Agaricomycetidae</taxon>
        <taxon>Agaricales</taxon>
        <taxon>Marasmiineae</taxon>
        <taxon>Mycenaceae</taxon>
        <taxon>Mycena</taxon>
    </lineage>
</organism>
<dbReference type="SUPFAM" id="SSF52047">
    <property type="entry name" value="RNI-like"/>
    <property type="match status" value="1"/>
</dbReference>
<evidence type="ECO:0000313" key="2">
    <source>
        <dbReference type="Proteomes" id="UP001222325"/>
    </source>
</evidence>
<comment type="caution">
    <text evidence="1">The sequence shown here is derived from an EMBL/GenBank/DDBJ whole genome shotgun (WGS) entry which is preliminary data.</text>
</comment>
<keyword evidence="2" id="KW-1185">Reference proteome</keyword>
<dbReference type="EMBL" id="JARJCN010000008">
    <property type="protein sequence ID" value="KAJ7098511.1"/>
    <property type="molecule type" value="Genomic_DNA"/>
</dbReference>
<dbReference type="AlphaFoldDB" id="A0AAD6XTG7"/>
<proteinExistence type="predicted"/>
<name>A0AAD6XTG7_9AGAR</name>